<name>A0A081NWT9_9BACL</name>
<dbReference type="eggNOG" id="ENOG5032Q0H">
    <property type="taxonomic scope" value="Bacteria"/>
</dbReference>
<proteinExistence type="predicted"/>
<gene>
    <name evidence="1" type="ORF">ET33_21475</name>
</gene>
<comment type="caution">
    <text evidence="1">The sequence shown here is derived from an EMBL/GenBank/DDBJ whole genome shotgun (WGS) entry which is preliminary data.</text>
</comment>
<dbReference type="Proteomes" id="UP000028123">
    <property type="component" value="Unassembled WGS sequence"/>
</dbReference>
<dbReference type="AlphaFoldDB" id="A0A081NWT9"/>
<organism evidence="1 2">
    <name type="scientific">Paenibacillus tyrfis</name>
    <dbReference type="NCBI Taxonomy" id="1501230"/>
    <lineage>
        <taxon>Bacteria</taxon>
        <taxon>Bacillati</taxon>
        <taxon>Bacillota</taxon>
        <taxon>Bacilli</taxon>
        <taxon>Bacillales</taxon>
        <taxon>Paenibacillaceae</taxon>
        <taxon>Paenibacillus</taxon>
    </lineage>
</organism>
<accession>A0A081NWT9</accession>
<dbReference type="RefSeq" id="WP_036690288.1">
    <property type="nucleotide sequence ID" value="NZ_JNVM01000031.1"/>
</dbReference>
<evidence type="ECO:0000313" key="1">
    <source>
        <dbReference type="EMBL" id="KEQ22912.1"/>
    </source>
</evidence>
<dbReference type="EMBL" id="JNVM01000031">
    <property type="protein sequence ID" value="KEQ22912.1"/>
    <property type="molecule type" value="Genomic_DNA"/>
</dbReference>
<reference evidence="1 2" key="1">
    <citation type="submission" date="2014-06" db="EMBL/GenBank/DDBJ databases">
        <title>Draft genome sequence of Paenibacillus sp. MSt1.</title>
        <authorList>
            <person name="Aw Y.K."/>
            <person name="Ong K.S."/>
            <person name="Gan H.M."/>
            <person name="Lee S.M."/>
        </authorList>
    </citation>
    <scope>NUCLEOTIDE SEQUENCE [LARGE SCALE GENOMIC DNA]</scope>
    <source>
        <strain evidence="1 2">MSt1</strain>
    </source>
</reference>
<keyword evidence="2" id="KW-1185">Reference proteome</keyword>
<dbReference type="OrthoDB" id="2615231at2"/>
<sequence>MLKRIKLVIDSGNGDFEIVDAFLTPDKNHAYFVSDGIVNYTMAARTQVEPVYVECHVSIKLGETTRGDVAIYDLHEKLNAMTAYQLLNFHVIHNVSDIGLLCEN</sequence>
<protein>
    <submittedName>
        <fullName evidence="1">Uncharacterized protein</fullName>
    </submittedName>
</protein>
<evidence type="ECO:0000313" key="2">
    <source>
        <dbReference type="Proteomes" id="UP000028123"/>
    </source>
</evidence>